<comment type="caution">
    <text evidence="2">The sequence shown here is derived from an EMBL/GenBank/DDBJ whole genome shotgun (WGS) entry which is preliminary data.</text>
</comment>
<organism evidence="2 3">
    <name type="scientific">Amycolatopsis heterodermiae</name>
    <dbReference type="NCBI Taxonomy" id="3110235"/>
    <lineage>
        <taxon>Bacteria</taxon>
        <taxon>Bacillati</taxon>
        <taxon>Actinomycetota</taxon>
        <taxon>Actinomycetes</taxon>
        <taxon>Pseudonocardiales</taxon>
        <taxon>Pseudonocardiaceae</taxon>
        <taxon>Amycolatopsis</taxon>
    </lineage>
</organism>
<evidence type="ECO:0008006" key="4">
    <source>
        <dbReference type="Google" id="ProtNLM"/>
    </source>
</evidence>
<accession>A0ABU5RMZ5</accession>
<protein>
    <recommendedName>
        <fullName evidence="4">MftR C-terminal domain-containing protein</fullName>
    </recommendedName>
</protein>
<evidence type="ECO:0000313" key="2">
    <source>
        <dbReference type="EMBL" id="MEA5367681.1"/>
    </source>
</evidence>
<evidence type="ECO:0000313" key="3">
    <source>
        <dbReference type="Proteomes" id="UP001304298"/>
    </source>
</evidence>
<proteinExistence type="predicted"/>
<gene>
    <name evidence="2" type="ORF">VA596_49680</name>
</gene>
<feature type="region of interest" description="Disordered" evidence="1">
    <location>
        <begin position="1"/>
        <end position="24"/>
    </location>
</feature>
<name>A0ABU5RMZ5_9PSEU</name>
<dbReference type="EMBL" id="JAYFSI010000026">
    <property type="protein sequence ID" value="MEA5367681.1"/>
    <property type="molecule type" value="Genomic_DNA"/>
</dbReference>
<reference evidence="2 3" key="1">
    <citation type="submission" date="2023-12" db="EMBL/GenBank/DDBJ databases">
        <title>Amycolatopsis sp. V23-08.</title>
        <authorList>
            <person name="Somphong A."/>
        </authorList>
    </citation>
    <scope>NUCLEOTIDE SEQUENCE [LARGE SCALE GENOMIC DNA]</scope>
    <source>
        <strain evidence="2 3">V23-08</strain>
    </source>
</reference>
<evidence type="ECO:0000256" key="1">
    <source>
        <dbReference type="SAM" id="MobiDB-lite"/>
    </source>
</evidence>
<dbReference type="Proteomes" id="UP001304298">
    <property type="component" value="Unassembled WGS sequence"/>
</dbReference>
<sequence length="100" mass="10773">MTSVLSGARRVPPQQRRPDGGDPLADLARYSAAADLARRSTPPLLHRAILAGADPVSVSTAAKLGVGQAHIRWHEWAVTTVPLDEYLRVHTAFADALQEI</sequence>
<dbReference type="RefSeq" id="WP_323337814.1">
    <property type="nucleotide sequence ID" value="NZ_JAYFSI010000026.1"/>
</dbReference>
<keyword evidence="3" id="KW-1185">Reference proteome</keyword>